<reference evidence="2" key="1">
    <citation type="submission" date="2021-02" db="EMBL/GenBank/DDBJ databases">
        <authorList>
            <person name="Nowell W R."/>
        </authorList>
    </citation>
    <scope>NUCLEOTIDE SEQUENCE</scope>
</reference>
<protein>
    <submittedName>
        <fullName evidence="2">Uncharacterized protein</fullName>
    </submittedName>
</protein>
<dbReference type="Proteomes" id="UP000682733">
    <property type="component" value="Unassembled WGS sequence"/>
</dbReference>
<sequence length="332" mass="38206">MLTTNDICKTTFKKFGYSKQFPLVSNYTCLEWKTKLSQLRIKREQELEHRVNECYRLRDLHKNQFDCCITANKQKVSEPLSTTTMINDDHQEKSQDVLFEKKHSILRIKYCPLLYTLDTNISTHQETFVPEKYDKLVKNEKELSILKDLTQHIPSTSEQDRENTNVPSTQLVNKQMKSSDVTTKRLSVSSVNTADKRRCIVYEEWPNIEQISKILGYKIQQKSMTPAVVEKKSSSPLVTGRSKRHALTSAAKRLKRETNPPLSRNDPPTLSSLAVLGSSPVVMNNLQMKPDKIKLPDIFCPSSESYSTTILIKRWLMKNDFCSGSSRTLPLL</sequence>
<gene>
    <name evidence="2" type="ORF">GPM918_LOCUS780</name>
    <name evidence="3" type="ORF">OVA965_LOCUS14585</name>
    <name evidence="4" type="ORF">SRO942_LOCUS781</name>
    <name evidence="5" type="ORF">TMI583_LOCUS14589</name>
</gene>
<evidence type="ECO:0000313" key="3">
    <source>
        <dbReference type="EMBL" id="CAF1001552.1"/>
    </source>
</evidence>
<evidence type="ECO:0000313" key="6">
    <source>
        <dbReference type="Proteomes" id="UP000663829"/>
    </source>
</evidence>
<evidence type="ECO:0000313" key="4">
    <source>
        <dbReference type="EMBL" id="CAF3529557.1"/>
    </source>
</evidence>
<evidence type="ECO:0000313" key="5">
    <source>
        <dbReference type="EMBL" id="CAF3770928.1"/>
    </source>
</evidence>
<dbReference type="OrthoDB" id="10010880at2759"/>
<dbReference type="Proteomes" id="UP000663829">
    <property type="component" value="Unassembled WGS sequence"/>
</dbReference>
<name>A0A813P7I6_9BILA</name>
<dbReference type="EMBL" id="CAJNOK010006363">
    <property type="protein sequence ID" value="CAF1001552.1"/>
    <property type="molecule type" value="Genomic_DNA"/>
</dbReference>
<organism evidence="2 6">
    <name type="scientific">Didymodactylos carnosus</name>
    <dbReference type="NCBI Taxonomy" id="1234261"/>
    <lineage>
        <taxon>Eukaryota</taxon>
        <taxon>Metazoa</taxon>
        <taxon>Spiralia</taxon>
        <taxon>Gnathifera</taxon>
        <taxon>Rotifera</taxon>
        <taxon>Eurotatoria</taxon>
        <taxon>Bdelloidea</taxon>
        <taxon>Philodinida</taxon>
        <taxon>Philodinidae</taxon>
        <taxon>Didymodactylos</taxon>
    </lineage>
</organism>
<comment type="caution">
    <text evidence="2">The sequence shown here is derived from an EMBL/GenBank/DDBJ whole genome shotgun (WGS) entry which is preliminary data.</text>
</comment>
<feature type="compositionally biased region" description="Polar residues" evidence="1">
    <location>
        <begin position="260"/>
        <end position="270"/>
    </location>
</feature>
<dbReference type="EMBL" id="CAJOBA010006371">
    <property type="protein sequence ID" value="CAF3770928.1"/>
    <property type="molecule type" value="Genomic_DNA"/>
</dbReference>
<dbReference type="AlphaFoldDB" id="A0A813P7I6"/>
<keyword evidence="6" id="KW-1185">Reference proteome</keyword>
<proteinExistence type="predicted"/>
<dbReference type="EMBL" id="CAJNOQ010000064">
    <property type="protein sequence ID" value="CAF0750136.1"/>
    <property type="molecule type" value="Genomic_DNA"/>
</dbReference>
<feature type="region of interest" description="Disordered" evidence="1">
    <location>
        <begin position="228"/>
        <end position="270"/>
    </location>
</feature>
<dbReference type="EMBL" id="CAJOBC010000064">
    <property type="protein sequence ID" value="CAF3529557.1"/>
    <property type="molecule type" value="Genomic_DNA"/>
</dbReference>
<dbReference type="Proteomes" id="UP000681722">
    <property type="component" value="Unassembled WGS sequence"/>
</dbReference>
<accession>A0A813P7I6</accession>
<evidence type="ECO:0000313" key="2">
    <source>
        <dbReference type="EMBL" id="CAF0750136.1"/>
    </source>
</evidence>
<dbReference type="Proteomes" id="UP000677228">
    <property type="component" value="Unassembled WGS sequence"/>
</dbReference>
<evidence type="ECO:0000256" key="1">
    <source>
        <dbReference type="SAM" id="MobiDB-lite"/>
    </source>
</evidence>